<protein>
    <submittedName>
        <fullName evidence="2">Uncharacterized protein</fullName>
    </submittedName>
</protein>
<evidence type="ECO:0000256" key="1">
    <source>
        <dbReference type="SAM" id="Phobius"/>
    </source>
</evidence>
<keyword evidence="1" id="KW-0812">Transmembrane</keyword>
<dbReference type="AlphaFoldDB" id="A0A9D4UM97"/>
<reference evidence="2" key="1">
    <citation type="submission" date="2021-01" db="EMBL/GenBank/DDBJ databases">
        <title>Adiantum capillus-veneris genome.</title>
        <authorList>
            <person name="Fang Y."/>
            <person name="Liao Q."/>
        </authorList>
    </citation>
    <scope>NUCLEOTIDE SEQUENCE</scope>
    <source>
        <strain evidence="2">H3</strain>
        <tissue evidence="2">Leaf</tissue>
    </source>
</reference>
<gene>
    <name evidence="2" type="ORF">GOP47_0014420</name>
</gene>
<sequence>MCTQCSQMVPCMQDVCQKLNKVDRLLSKNRWKVKSFLCSALFFSNVISATTVLCNFFASSKIVCGRISKLLVSALSFGPSILRLHLKLDSCEDIPVENFRTLVAYGILYLDMEVKLSKVSDECVGIKGFVKGLSNAKDMTACLLKYGFVEGLLTWPNEALCESLGKRSLEF</sequence>
<evidence type="ECO:0000313" key="3">
    <source>
        <dbReference type="Proteomes" id="UP000886520"/>
    </source>
</evidence>
<name>A0A9D4UM97_ADICA</name>
<proteinExistence type="predicted"/>
<dbReference type="EMBL" id="JABFUD020000014">
    <property type="protein sequence ID" value="KAI5070077.1"/>
    <property type="molecule type" value="Genomic_DNA"/>
</dbReference>
<accession>A0A9D4UM97</accession>
<dbReference type="Proteomes" id="UP000886520">
    <property type="component" value="Chromosome 14"/>
</dbReference>
<evidence type="ECO:0000313" key="2">
    <source>
        <dbReference type="EMBL" id="KAI5070077.1"/>
    </source>
</evidence>
<keyword evidence="1" id="KW-1133">Transmembrane helix</keyword>
<keyword evidence="3" id="KW-1185">Reference proteome</keyword>
<comment type="caution">
    <text evidence="2">The sequence shown here is derived from an EMBL/GenBank/DDBJ whole genome shotgun (WGS) entry which is preliminary data.</text>
</comment>
<feature type="transmembrane region" description="Helical" evidence="1">
    <location>
        <begin position="36"/>
        <end position="58"/>
    </location>
</feature>
<keyword evidence="1" id="KW-0472">Membrane</keyword>
<organism evidence="2 3">
    <name type="scientific">Adiantum capillus-veneris</name>
    <name type="common">Maidenhair fern</name>
    <dbReference type="NCBI Taxonomy" id="13818"/>
    <lineage>
        <taxon>Eukaryota</taxon>
        <taxon>Viridiplantae</taxon>
        <taxon>Streptophyta</taxon>
        <taxon>Embryophyta</taxon>
        <taxon>Tracheophyta</taxon>
        <taxon>Polypodiopsida</taxon>
        <taxon>Polypodiidae</taxon>
        <taxon>Polypodiales</taxon>
        <taxon>Pteridineae</taxon>
        <taxon>Pteridaceae</taxon>
        <taxon>Vittarioideae</taxon>
        <taxon>Adiantum</taxon>
    </lineage>
</organism>